<dbReference type="InterPro" id="IPR050510">
    <property type="entry name" value="Cation_transp_ATPase_P-type"/>
</dbReference>
<dbReference type="SUPFAM" id="SSF56784">
    <property type="entry name" value="HAD-like"/>
    <property type="match status" value="1"/>
</dbReference>
<dbReference type="InterPro" id="IPR023298">
    <property type="entry name" value="ATPase_P-typ_TM_dom_sf"/>
</dbReference>
<evidence type="ECO:0000256" key="4">
    <source>
        <dbReference type="ARBA" id="ARBA00022989"/>
    </source>
</evidence>
<dbReference type="Pfam" id="PF13246">
    <property type="entry name" value="Cation_ATPase"/>
    <property type="match status" value="1"/>
</dbReference>
<evidence type="ECO:0000256" key="6">
    <source>
        <dbReference type="SAM" id="Phobius"/>
    </source>
</evidence>
<dbReference type="SUPFAM" id="SSF81665">
    <property type="entry name" value="Calcium ATPase, transmembrane domain M"/>
    <property type="match status" value="1"/>
</dbReference>
<feature type="domain" description="Cation-transporting P-type ATPase C-terminal" evidence="8">
    <location>
        <begin position="846"/>
        <end position="1031"/>
    </location>
</feature>
<proteinExistence type="predicted"/>
<feature type="transmembrane region" description="Helical" evidence="6">
    <location>
        <begin position="998"/>
        <end position="1019"/>
    </location>
</feature>
<feature type="transmembrane region" description="Helical" evidence="6">
    <location>
        <begin position="897"/>
        <end position="920"/>
    </location>
</feature>
<dbReference type="InterPro" id="IPR023214">
    <property type="entry name" value="HAD_sf"/>
</dbReference>
<keyword evidence="5 6" id="KW-0472">Membrane</keyword>
<protein>
    <recommendedName>
        <fullName evidence="11">Cation_ATPase_N domain-containing protein</fullName>
    </recommendedName>
</protein>
<dbReference type="GO" id="GO:0030007">
    <property type="term" value="P:intracellular potassium ion homeostasis"/>
    <property type="evidence" value="ECO:0007669"/>
    <property type="project" value="TreeGrafter"/>
</dbReference>
<dbReference type="Gene3D" id="1.20.1110.10">
    <property type="entry name" value="Calcium-transporting ATPase, transmembrane domain"/>
    <property type="match status" value="2"/>
</dbReference>
<feature type="transmembrane region" description="Helical" evidence="6">
    <location>
        <begin position="87"/>
        <end position="107"/>
    </location>
</feature>
<dbReference type="SUPFAM" id="SSF81653">
    <property type="entry name" value="Calcium ATPase, transduction domain A"/>
    <property type="match status" value="1"/>
</dbReference>
<dbReference type="Pfam" id="PF00689">
    <property type="entry name" value="Cation_ATPase_C"/>
    <property type="match status" value="1"/>
</dbReference>
<dbReference type="InterPro" id="IPR036412">
    <property type="entry name" value="HAD-like_sf"/>
</dbReference>
<comment type="caution">
    <text evidence="9">The sequence shown here is derived from an EMBL/GenBank/DDBJ whole genome shotgun (WGS) entry which is preliminary data.</text>
</comment>
<reference evidence="9" key="1">
    <citation type="submission" date="2020-09" db="EMBL/GenBank/DDBJ databases">
        <authorList>
            <person name="Kikuchi T."/>
        </authorList>
    </citation>
    <scope>NUCLEOTIDE SEQUENCE</scope>
    <source>
        <strain evidence="9">SH1</strain>
    </source>
</reference>
<dbReference type="GO" id="GO:0006883">
    <property type="term" value="P:intracellular sodium ion homeostasis"/>
    <property type="evidence" value="ECO:0007669"/>
    <property type="project" value="TreeGrafter"/>
</dbReference>
<comment type="subcellular location">
    <subcellularLocation>
        <location evidence="1">Cell membrane</location>
        <topology evidence="1">Multi-pass membrane protein</topology>
    </subcellularLocation>
</comment>
<dbReference type="OrthoDB" id="3352408at2759"/>
<keyword evidence="4 6" id="KW-1133">Transmembrane helix</keyword>
<dbReference type="Proteomes" id="UP000614601">
    <property type="component" value="Unassembled WGS sequence"/>
</dbReference>
<organism evidence="9 10">
    <name type="scientific">Bursaphelenchus okinawaensis</name>
    <dbReference type="NCBI Taxonomy" id="465554"/>
    <lineage>
        <taxon>Eukaryota</taxon>
        <taxon>Metazoa</taxon>
        <taxon>Ecdysozoa</taxon>
        <taxon>Nematoda</taxon>
        <taxon>Chromadorea</taxon>
        <taxon>Rhabditida</taxon>
        <taxon>Tylenchina</taxon>
        <taxon>Tylenchomorpha</taxon>
        <taxon>Aphelenchoidea</taxon>
        <taxon>Aphelenchoididae</taxon>
        <taxon>Bursaphelenchus</taxon>
    </lineage>
</organism>
<dbReference type="PANTHER" id="PTHR43294">
    <property type="entry name" value="SODIUM/POTASSIUM-TRANSPORTING ATPASE SUBUNIT ALPHA"/>
    <property type="match status" value="1"/>
</dbReference>
<dbReference type="InterPro" id="IPR023299">
    <property type="entry name" value="ATPase_P-typ_cyto_dom_N"/>
</dbReference>
<dbReference type="EMBL" id="CAJFCW020000004">
    <property type="protein sequence ID" value="CAG9115120.1"/>
    <property type="molecule type" value="Genomic_DNA"/>
</dbReference>
<dbReference type="AlphaFoldDB" id="A0A811L192"/>
<feature type="domain" description="P-type ATPase A" evidence="7">
    <location>
        <begin position="161"/>
        <end position="263"/>
    </location>
</feature>
<keyword evidence="10" id="KW-1185">Reference proteome</keyword>
<dbReference type="GO" id="GO:0005886">
    <property type="term" value="C:plasma membrane"/>
    <property type="evidence" value="ECO:0007669"/>
    <property type="project" value="UniProtKB-SubCell"/>
</dbReference>
<dbReference type="EMBL" id="CAJFDH010000004">
    <property type="protein sequence ID" value="CAD5221487.1"/>
    <property type="molecule type" value="Genomic_DNA"/>
</dbReference>
<feature type="transmembrane region" description="Helical" evidence="6">
    <location>
        <begin position="310"/>
        <end position="330"/>
    </location>
</feature>
<accession>A0A811L192</accession>
<dbReference type="Gene3D" id="3.40.1110.10">
    <property type="entry name" value="Calcium-transporting ATPase, cytoplasmic domain N"/>
    <property type="match status" value="2"/>
</dbReference>
<evidence type="ECO:0000256" key="2">
    <source>
        <dbReference type="ARBA" id="ARBA00022475"/>
    </source>
</evidence>
<dbReference type="PANTHER" id="PTHR43294:SF21">
    <property type="entry name" value="CATION TRANSPORTING ATPASE"/>
    <property type="match status" value="1"/>
</dbReference>
<dbReference type="InterPro" id="IPR008250">
    <property type="entry name" value="ATPase_P-typ_transduc_dom_A_sf"/>
</dbReference>
<dbReference type="GO" id="GO:0036376">
    <property type="term" value="P:sodium ion export across plasma membrane"/>
    <property type="evidence" value="ECO:0007669"/>
    <property type="project" value="TreeGrafter"/>
</dbReference>
<evidence type="ECO:0000313" key="9">
    <source>
        <dbReference type="EMBL" id="CAD5221487.1"/>
    </source>
</evidence>
<evidence type="ECO:0008006" key="11">
    <source>
        <dbReference type="Google" id="ProtNLM"/>
    </source>
</evidence>
<dbReference type="GO" id="GO:1902600">
    <property type="term" value="P:proton transmembrane transport"/>
    <property type="evidence" value="ECO:0007669"/>
    <property type="project" value="TreeGrafter"/>
</dbReference>
<evidence type="ECO:0000259" key="7">
    <source>
        <dbReference type="Pfam" id="PF00122"/>
    </source>
</evidence>
<dbReference type="Pfam" id="PF00122">
    <property type="entry name" value="E1-E2_ATPase"/>
    <property type="match status" value="1"/>
</dbReference>
<dbReference type="GO" id="GO:0005524">
    <property type="term" value="F:ATP binding"/>
    <property type="evidence" value="ECO:0007669"/>
    <property type="project" value="InterPro"/>
</dbReference>
<evidence type="ECO:0000256" key="1">
    <source>
        <dbReference type="ARBA" id="ARBA00004651"/>
    </source>
</evidence>
<evidence type="ECO:0000256" key="5">
    <source>
        <dbReference type="ARBA" id="ARBA00023136"/>
    </source>
</evidence>
<dbReference type="Proteomes" id="UP000783686">
    <property type="component" value="Unassembled WGS sequence"/>
</dbReference>
<dbReference type="NCBIfam" id="TIGR01494">
    <property type="entry name" value="ATPase_P-type"/>
    <property type="match status" value="1"/>
</dbReference>
<name>A0A811L192_9BILA</name>
<dbReference type="PRINTS" id="PR00119">
    <property type="entry name" value="CATATPASE"/>
</dbReference>
<dbReference type="InterPro" id="IPR001757">
    <property type="entry name" value="P_typ_ATPase"/>
</dbReference>
<dbReference type="Gene3D" id="2.70.150.10">
    <property type="entry name" value="Calcium-transporting ATPase, cytoplasmic transduction domain A"/>
    <property type="match status" value="1"/>
</dbReference>
<keyword evidence="3 6" id="KW-0812">Transmembrane</keyword>
<dbReference type="InterPro" id="IPR059000">
    <property type="entry name" value="ATPase_P-type_domA"/>
</dbReference>
<dbReference type="GO" id="GO:0016887">
    <property type="term" value="F:ATP hydrolysis activity"/>
    <property type="evidence" value="ECO:0007669"/>
    <property type="project" value="InterPro"/>
</dbReference>
<evidence type="ECO:0000259" key="8">
    <source>
        <dbReference type="Pfam" id="PF00689"/>
    </source>
</evidence>
<dbReference type="InterPro" id="IPR006068">
    <property type="entry name" value="ATPase_P-typ_cation-transptr_C"/>
</dbReference>
<feature type="transmembrane region" description="Helical" evidence="6">
    <location>
        <begin position="286"/>
        <end position="304"/>
    </location>
</feature>
<sequence>MKLFSKRLRYNSESDVRNVHTDSYVEHTLTVPELARIYIDTCINEEQPEQSDGLGLALARKRLETEGPNLVDDTKKKKWNFLLNKHFYKFWILLSGATILNIIAYILEQNDEKENNALTIATGITLVFAVVLMVLLAFWQERRSIEIVNTTKRFIGTFCFVVRDCDTRCISTKDLVVGDLLHINAGQRIPADVRLLLANGLYIDASIITGNKDKQIYNCEVADKKTNVFEAKNVAFQGTYVTDGDGLGLVIKTGRNTFLGNTSETQDHIRRSSLLSKNIKEAVDNISYWALLMALAAFMIGMVVNDFNNVLYYFIIGFLVVLVAAVPQGLPPTIMCHLAITAKRLSQKHICIRNLDVIEELGAATVLCTNRTGILTENKLTVTDLWYSKNVHKVPLTKSAIKEVRKHTPYANATLFIMHSVMGVCNRIFKFHELPSFNVRQAFIHNDNIEAESTARSVQFQADLVTIYNINDEYMDTRHTADFSLEMKRHGFNSTVDAAIYGYLKKANVSIIELGQSYKPIFEIPFNANRKWQLIVAKCQRPVDNFLYPMNVEDKDVYVVMMKGAPDEILKRCNQFTYNDAVVNMDYDFIAQCDATAESFRLKGCPVIAFAIKYFTLEKDVKPKNLDEWALQSNLIFTGMASLNDPPRSDTREAVRMCKTAGLKFYLITGEHPMSALALACQIGLVDQDIDSIKIDFDQPDFEVFYGTDWAVVRSGTLQSLSQEKLRKLLEKPYIIFSEITSAQTLLLVKECRKNGEIVALTGGAANDAPALSKANVGISSKKFSTDVAQRAADIILEYDGLPAIIEAIGEGRTLFKNMQLAIAYTLAHLFPEVCPIILNFTIGLPLALSPLQVLSIDLACELLPSIALAFEKPENDVIKCPPRSPKQKMVSYGLMIYSYFFIGAIITLGCFISYLTVYYHHGIPPSTLPFSRTDFWHGDAENLTSPLTGEVLYAEHQLEVLGQASATYQATLVVAQVFHIFTCTTKRSSVLQRLPSAALILTVAVEIGTLFVLFNIPYARELLGVVDLGLGCEVVDESMITTVRFHADPTVSRSR</sequence>
<dbReference type="PRINTS" id="PR00120">
    <property type="entry name" value="HATPASE"/>
</dbReference>
<dbReference type="GO" id="GO:0005391">
    <property type="term" value="F:P-type sodium:potassium-exchanging transporter activity"/>
    <property type="evidence" value="ECO:0007669"/>
    <property type="project" value="TreeGrafter"/>
</dbReference>
<gene>
    <name evidence="9" type="ORF">BOKJ2_LOCUS9469</name>
</gene>
<dbReference type="GO" id="GO:1990573">
    <property type="term" value="P:potassium ion import across plasma membrane"/>
    <property type="evidence" value="ECO:0007669"/>
    <property type="project" value="TreeGrafter"/>
</dbReference>
<keyword evidence="2" id="KW-1003">Cell membrane</keyword>
<evidence type="ECO:0000313" key="10">
    <source>
        <dbReference type="Proteomes" id="UP000614601"/>
    </source>
</evidence>
<evidence type="ECO:0000256" key="3">
    <source>
        <dbReference type="ARBA" id="ARBA00022692"/>
    </source>
</evidence>
<dbReference type="SUPFAM" id="SSF81660">
    <property type="entry name" value="Metal cation-transporting ATPase, ATP-binding domain N"/>
    <property type="match status" value="1"/>
</dbReference>
<dbReference type="Gene3D" id="3.40.50.1000">
    <property type="entry name" value="HAD superfamily/HAD-like"/>
    <property type="match status" value="2"/>
</dbReference>
<feature type="transmembrane region" description="Helical" evidence="6">
    <location>
        <begin position="119"/>
        <end position="139"/>
    </location>
</feature>